<sequence>MQISYEDLLTQHTEKVKTKPVEKTKSYESTVSKLEEGSILQPLIETELERQLADITDPDRVKEKRRKKQVDARVAQSNIWSKRIKSKAYRKVKREEKQRKLTENMKIQIELEDEDEMPFERPAKSENPDVISLINQHIKKNQENLCEINSLPTENQQEEKSTENTTLQRTTTPKDSPSAIESILEVDQFVTEKIKIEQSDAPEVREETLLGWNSWGGASLETKKNPSNTKKITRTGITIRKRKDFATSHLIINESLSSTTRNKKYSAQINPKEADDTIIPAINQPATLLDRLISREKEKRTLL</sequence>
<proteinExistence type="predicted"/>
<comment type="caution">
    <text evidence="2">The sequence shown here is derived from an EMBL/GenBank/DDBJ whole genome shotgun (WGS) entry which is preliminary data.</text>
</comment>
<dbReference type="Proteomes" id="UP000054524">
    <property type="component" value="Unassembled WGS sequence"/>
</dbReference>
<reference evidence="2 3" key="1">
    <citation type="journal article" date="2014" name="Genome Announc.">
        <title>Genome Sequence of the Microsporidian Species Nematocida sp1 Strain ERTm6 (ATCC PRA-372).</title>
        <authorList>
            <person name="Bakowski M.A."/>
            <person name="Priest M."/>
            <person name="Young S."/>
            <person name="Cuomo C.A."/>
            <person name="Troemel E.R."/>
        </authorList>
    </citation>
    <scope>NUCLEOTIDE SEQUENCE [LARGE SCALE GENOMIC DNA]</scope>
    <source>
        <strain evidence="2 3">ERTm6</strain>
    </source>
</reference>
<protein>
    <submittedName>
        <fullName evidence="2">Uncharacterized protein</fullName>
    </submittedName>
</protein>
<evidence type="ECO:0000313" key="3">
    <source>
        <dbReference type="Proteomes" id="UP000054524"/>
    </source>
</evidence>
<evidence type="ECO:0000313" key="2">
    <source>
        <dbReference type="EMBL" id="KFG26491.1"/>
    </source>
</evidence>
<dbReference type="HOGENOM" id="CLU_765244_0_0_1"/>
<dbReference type="EMBL" id="AKIJ01000002">
    <property type="protein sequence ID" value="KFG26491.1"/>
    <property type="molecule type" value="Genomic_DNA"/>
</dbReference>
<accession>A0A086J2X3</accession>
<organism evidence="2 3">
    <name type="scientific">Nematocida ausubeli (strain ATCC PRA-371 / ERTm2)</name>
    <name type="common">Nematode killer fungus</name>
    <dbReference type="NCBI Taxonomy" id="1913371"/>
    <lineage>
        <taxon>Eukaryota</taxon>
        <taxon>Fungi</taxon>
        <taxon>Fungi incertae sedis</taxon>
        <taxon>Microsporidia</taxon>
        <taxon>Nematocida</taxon>
    </lineage>
</organism>
<dbReference type="RefSeq" id="XP_052905046.1">
    <property type="nucleotide sequence ID" value="XM_053048286.1"/>
</dbReference>
<feature type="region of interest" description="Disordered" evidence="1">
    <location>
        <begin position="151"/>
        <end position="177"/>
    </location>
</feature>
<feature type="compositionally biased region" description="Polar residues" evidence="1">
    <location>
        <begin position="163"/>
        <end position="175"/>
    </location>
</feature>
<name>A0A086J2X3_NEMA1</name>
<dbReference type="Pfam" id="PF04615">
    <property type="entry name" value="Utp14"/>
    <property type="match status" value="1"/>
</dbReference>
<keyword evidence="3" id="KW-1185">Reference proteome</keyword>
<evidence type="ECO:0000256" key="1">
    <source>
        <dbReference type="SAM" id="MobiDB-lite"/>
    </source>
</evidence>
<dbReference type="GeneID" id="77675610"/>
<gene>
    <name evidence="2" type="ORF">NESG_00637</name>
</gene>
<dbReference type="AlphaFoldDB" id="A0A086J2X3"/>
<dbReference type="OrthoDB" id="277439at2759"/>